<gene>
    <name evidence="1" type="ORF">CVS27_16125</name>
</gene>
<evidence type="ECO:0000313" key="1">
    <source>
        <dbReference type="EMBL" id="POH72409.1"/>
    </source>
</evidence>
<dbReference type="EMBL" id="PPXC01000014">
    <property type="protein sequence ID" value="POH72409.1"/>
    <property type="molecule type" value="Genomic_DNA"/>
</dbReference>
<dbReference type="AlphaFoldDB" id="A0A2S3ZTK6"/>
<dbReference type="RefSeq" id="WP_103466865.1">
    <property type="nucleotide sequence ID" value="NZ_PPXB01000016.1"/>
</dbReference>
<comment type="caution">
    <text evidence="1">The sequence shown here is derived from an EMBL/GenBank/DDBJ whole genome shotgun (WGS) entry which is preliminary data.</text>
</comment>
<reference evidence="1 2" key="1">
    <citation type="submission" date="2018-01" db="EMBL/GenBank/DDBJ databases">
        <title>Arthrobacter sp. nov., from glaciers in China.</title>
        <authorList>
            <person name="Liu Q."/>
            <person name="Xin Y.-H."/>
        </authorList>
    </citation>
    <scope>NUCLEOTIDE SEQUENCE [LARGE SCALE GENOMIC DNA]</scope>
    <source>
        <strain evidence="1 2">HLT2-12-2</strain>
    </source>
</reference>
<sequence length="85" mass="9205">MATYSSTESSSSKHPADWGRAMAVALTRVVAQGRADGHYIEHDNLYGADLHLTIAEAAHGVQITLCWSPDELETTKLAKPPVDDQ</sequence>
<keyword evidence="2" id="KW-1185">Reference proteome</keyword>
<organism evidence="1 2">
    <name type="scientific">Arthrobacter glacialis</name>
    <dbReference type="NCBI Taxonomy" id="1664"/>
    <lineage>
        <taxon>Bacteria</taxon>
        <taxon>Bacillati</taxon>
        <taxon>Actinomycetota</taxon>
        <taxon>Actinomycetes</taxon>
        <taxon>Micrococcales</taxon>
        <taxon>Micrococcaceae</taxon>
        <taxon>Arthrobacter</taxon>
    </lineage>
</organism>
<evidence type="ECO:0000313" key="2">
    <source>
        <dbReference type="Proteomes" id="UP000237061"/>
    </source>
</evidence>
<dbReference type="Proteomes" id="UP000237061">
    <property type="component" value="Unassembled WGS sequence"/>
</dbReference>
<accession>A0A2S3ZTK6</accession>
<proteinExistence type="predicted"/>
<name>A0A2S3ZTK6_ARTGL</name>
<protein>
    <submittedName>
        <fullName evidence="1">Uncharacterized protein</fullName>
    </submittedName>
</protein>
<dbReference type="OrthoDB" id="4947899at2"/>